<name>A0A815MCU0_9BILA</name>
<proteinExistence type="predicted"/>
<accession>A0A815MCU0</accession>
<feature type="region of interest" description="Disordered" evidence="1">
    <location>
        <begin position="357"/>
        <end position="408"/>
    </location>
</feature>
<evidence type="ECO:0000313" key="2">
    <source>
        <dbReference type="EMBL" id="CAF1422451.1"/>
    </source>
</evidence>
<gene>
    <name evidence="2" type="ORF">JXQ802_LOCUS35936</name>
</gene>
<evidence type="ECO:0000313" key="3">
    <source>
        <dbReference type="Proteomes" id="UP000663870"/>
    </source>
</evidence>
<feature type="region of interest" description="Disordered" evidence="1">
    <location>
        <begin position="603"/>
        <end position="626"/>
    </location>
</feature>
<feature type="compositionally biased region" description="Low complexity" evidence="1">
    <location>
        <begin position="363"/>
        <end position="408"/>
    </location>
</feature>
<sequence length="626" mass="69847">MKMAAPATLKSVSITTKNNYICSINSNQCKNQENINSTITNKSVEHRISNSQQSLIKSTNKKDNSFNQSLPKFRIPKIERSNNSILSPDANKLSSTEMKMETNMNISPQASYTEINSLSTSKLNDEFNSSQGKRKLSLNQYKEHKRLKLNDMEENFSGDIDMRIDAMVNMQNSPPIAMDENSTITSDNQSVVSPKMENISKDRVIKSNLSAPGVKKLIKKRLIWADEKNQALVQTSFFEIDDSEGTDVHTFAHQGAMNISIAQIEKLLERDLRKQQSLQDINSFDNIDNKQNLLPFPTLIPILLPDTIIKSQERLAQQKREKIVLKTFCTSSFLSDRPGELNSDLLGNNTIVERNEPKLIPLDNNTSSSVSNQVSSLDDNNNSTSTNISLASMSPTSSLSPSSSSSSLVDNISPEVARILAQAKENSATVTTNHVSSITADTQINPSNTITSTNLPLASIQNFLSSLLNISRPNEINTTNIPPTNSIVNLVSNPSVNMNLTIPTNFSINQLLANVLPFSTIPTTFNNSIIQPSSTIFNTSQSIPITTTINSNNNSTIKSPIVPFVSDLDQQFPRFNNNNKQQNRNSCQNNRKYNYQRRLYNNNNNGHNYYQNRNNNNNQGNRFPLK</sequence>
<keyword evidence="3" id="KW-1185">Reference proteome</keyword>
<dbReference type="EMBL" id="CAJNOL010001810">
    <property type="protein sequence ID" value="CAF1422451.1"/>
    <property type="molecule type" value="Genomic_DNA"/>
</dbReference>
<organism evidence="2 3">
    <name type="scientific">Rotaria sordida</name>
    <dbReference type="NCBI Taxonomy" id="392033"/>
    <lineage>
        <taxon>Eukaryota</taxon>
        <taxon>Metazoa</taxon>
        <taxon>Spiralia</taxon>
        <taxon>Gnathifera</taxon>
        <taxon>Rotifera</taxon>
        <taxon>Eurotatoria</taxon>
        <taxon>Bdelloidea</taxon>
        <taxon>Philodinida</taxon>
        <taxon>Philodinidae</taxon>
        <taxon>Rotaria</taxon>
    </lineage>
</organism>
<protein>
    <submittedName>
        <fullName evidence="2">Uncharacterized protein</fullName>
    </submittedName>
</protein>
<comment type="caution">
    <text evidence="2">The sequence shown here is derived from an EMBL/GenBank/DDBJ whole genome shotgun (WGS) entry which is preliminary data.</text>
</comment>
<reference evidence="2" key="1">
    <citation type="submission" date="2021-02" db="EMBL/GenBank/DDBJ databases">
        <authorList>
            <person name="Nowell W R."/>
        </authorList>
    </citation>
    <scope>NUCLEOTIDE SEQUENCE</scope>
</reference>
<dbReference type="AlphaFoldDB" id="A0A815MCU0"/>
<evidence type="ECO:0000256" key="1">
    <source>
        <dbReference type="SAM" id="MobiDB-lite"/>
    </source>
</evidence>
<dbReference type="Proteomes" id="UP000663870">
    <property type="component" value="Unassembled WGS sequence"/>
</dbReference>